<proteinExistence type="inferred from homology"/>
<evidence type="ECO:0000256" key="5">
    <source>
        <dbReference type="ARBA" id="ARBA00022692"/>
    </source>
</evidence>
<evidence type="ECO:0000256" key="4">
    <source>
        <dbReference type="ARBA" id="ARBA00022475"/>
    </source>
</evidence>
<feature type="transmembrane region" description="Helical" evidence="8">
    <location>
        <begin position="356"/>
        <end position="376"/>
    </location>
</feature>
<dbReference type="PROSITE" id="PS50850">
    <property type="entry name" value="MFS"/>
    <property type="match status" value="1"/>
</dbReference>
<feature type="transmembrane region" description="Helical" evidence="8">
    <location>
        <begin position="89"/>
        <end position="110"/>
    </location>
</feature>
<feature type="transmembrane region" description="Helical" evidence="8">
    <location>
        <begin position="297"/>
        <end position="319"/>
    </location>
</feature>
<feature type="transmembrane region" description="Helical" evidence="8">
    <location>
        <begin position="64"/>
        <end position="83"/>
    </location>
</feature>
<comment type="caution">
    <text evidence="8">Lacks conserved residue(s) required for the propagation of feature annotation.</text>
</comment>
<evidence type="ECO:0000256" key="3">
    <source>
        <dbReference type="ARBA" id="ARBA00022448"/>
    </source>
</evidence>
<dbReference type="PANTHER" id="PTHR23502:SF132">
    <property type="entry name" value="POLYAMINE TRANSPORTER 2-RELATED"/>
    <property type="match status" value="1"/>
</dbReference>
<evidence type="ECO:0000256" key="6">
    <source>
        <dbReference type="ARBA" id="ARBA00022989"/>
    </source>
</evidence>
<dbReference type="NCBIfam" id="TIGR00710">
    <property type="entry name" value="efflux_Bcr_CflA"/>
    <property type="match status" value="1"/>
</dbReference>
<keyword evidence="11" id="KW-1185">Reference proteome</keyword>
<name>A0A1Q8SPL6_9GAMM</name>
<dbReference type="Pfam" id="PF07690">
    <property type="entry name" value="MFS_1"/>
    <property type="match status" value="1"/>
</dbReference>
<dbReference type="STRING" id="404433.BTW07_14915"/>
<dbReference type="InterPro" id="IPR011701">
    <property type="entry name" value="MFS"/>
</dbReference>
<evidence type="ECO:0000313" key="11">
    <source>
        <dbReference type="Proteomes" id="UP000186878"/>
    </source>
</evidence>
<dbReference type="SUPFAM" id="SSF103473">
    <property type="entry name" value="MFS general substrate transporter"/>
    <property type="match status" value="1"/>
</dbReference>
<keyword evidence="6 8" id="KW-1133">Transmembrane helix</keyword>
<evidence type="ECO:0000313" key="10">
    <source>
        <dbReference type="EMBL" id="OLO03369.1"/>
    </source>
</evidence>
<dbReference type="Proteomes" id="UP000186878">
    <property type="component" value="Unassembled WGS sequence"/>
</dbReference>
<dbReference type="InterPro" id="IPR020846">
    <property type="entry name" value="MFS_dom"/>
</dbReference>
<evidence type="ECO:0000259" key="9">
    <source>
        <dbReference type="PROSITE" id="PS50850"/>
    </source>
</evidence>
<keyword evidence="5 8" id="KW-0812">Transmembrane</keyword>
<feature type="transmembrane region" description="Helical" evidence="8">
    <location>
        <begin position="34"/>
        <end position="52"/>
    </location>
</feature>
<feature type="transmembrane region" description="Helical" evidence="8">
    <location>
        <begin position="266"/>
        <end position="291"/>
    </location>
</feature>
<keyword evidence="3 8" id="KW-0813">Transport</keyword>
<comment type="subcellular location">
    <subcellularLocation>
        <location evidence="8">Cell inner membrane</location>
        <topology evidence="8">Multi-pass membrane protein</topology>
    </subcellularLocation>
    <subcellularLocation>
        <location evidence="1">Cell membrane</location>
        <topology evidence="1">Multi-pass membrane protein</topology>
    </subcellularLocation>
</comment>
<dbReference type="Gene3D" id="1.20.1720.10">
    <property type="entry name" value="Multidrug resistance protein D"/>
    <property type="match status" value="1"/>
</dbReference>
<evidence type="ECO:0000256" key="8">
    <source>
        <dbReference type="RuleBase" id="RU365088"/>
    </source>
</evidence>
<comment type="caution">
    <text evidence="10">The sequence shown here is derived from an EMBL/GenBank/DDBJ whole genome shotgun (WGS) entry which is preliminary data.</text>
</comment>
<sequence length="387" mass="40316">MLVLITLAGTLAMHIFVPALPIAGEALGADNAEMQLTISLYILGLAIGQLFYGPLSDALGRRPALMLGMLIYSVAGVVAWQAQSVETLITARFFQAFGGCAGLALGRAMIRDTAAPDRAVQRLAVLNLVVAIGPAMAPLVGSLLTTTLGWRTVLLALCLMGAGNLLFVWRLMPETAQPSGRVDLPNLAHEYRTLLRSPAFIGYAIGGGCVTTAMFAFVASAPFIFVEQLGKPASHVAYYLSLLILSISLGNFITNRTIHRIGLVRLMLSASLLSLAGGISMLVIVLAGWASVVTLEASMLLFTFGVGMTGPTALTLAVGINPRVVGSAAGLYGFAQMGIGALCTGLAGLGDNPAQAAAIVLAIAAVIGQLALRTALRFDRQEGPNRR</sequence>
<evidence type="ECO:0000256" key="1">
    <source>
        <dbReference type="ARBA" id="ARBA00004651"/>
    </source>
</evidence>
<feature type="transmembrane region" description="Helical" evidence="8">
    <location>
        <begin position="122"/>
        <end position="144"/>
    </location>
</feature>
<gene>
    <name evidence="10" type="ORF">BTW07_14915</name>
</gene>
<evidence type="ECO:0000256" key="2">
    <source>
        <dbReference type="ARBA" id="ARBA00006236"/>
    </source>
</evidence>
<reference evidence="10 11" key="1">
    <citation type="submission" date="2016-12" db="EMBL/GenBank/DDBJ databases">
        <title>Draft genome sequences of strains Salinicola socius SMB35, Salinicola sp. MH3R3-1 and Chromohalobacter sp. SMB17 from the Verkhnekamsk potash mining region of Russia.</title>
        <authorList>
            <person name="Mavrodi D.V."/>
            <person name="Olsson B.E."/>
            <person name="Korsakova E.S."/>
            <person name="Pyankova A."/>
            <person name="Mavrodi O.V."/>
            <person name="Plotnikova E.G."/>
        </authorList>
    </citation>
    <scope>NUCLEOTIDE SEQUENCE [LARGE SCALE GENOMIC DNA]</scope>
    <source>
        <strain evidence="10 11">SMB35</strain>
    </source>
</reference>
<dbReference type="InterPro" id="IPR036259">
    <property type="entry name" value="MFS_trans_sf"/>
</dbReference>
<dbReference type="GO" id="GO:1990961">
    <property type="term" value="P:xenobiotic detoxification by transmembrane export across the plasma membrane"/>
    <property type="evidence" value="ECO:0007669"/>
    <property type="project" value="InterPro"/>
</dbReference>
<dbReference type="CDD" id="cd17320">
    <property type="entry name" value="MFS_MdfA_MDR_like"/>
    <property type="match status" value="1"/>
</dbReference>
<keyword evidence="7 8" id="KW-0472">Membrane</keyword>
<dbReference type="GO" id="GO:0042910">
    <property type="term" value="F:xenobiotic transmembrane transporter activity"/>
    <property type="evidence" value="ECO:0007669"/>
    <property type="project" value="InterPro"/>
</dbReference>
<evidence type="ECO:0000256" key="7">
    <source>
        <dbReference type="ARBA" id="ARBA00023136"/>
    </source>
</evidence>
<dbReference type="InterPro" id="IPR004812">
    <property type="entry name" value="Efflux_drug-R_Bcr/CmlA"/>
</dbReference>
<keyword evidence="4" id="KW-1003">Cell membrane</keyword>
<feature type="transmembrane region" description="Helical" evidence="8">
    <location>
        <begin position="200"/>
        <end position="224"/>
    </location>
</feature>
<dbReference type="AlphaFoldDB" id="A0A1Q8SPL6"/>
<feature type="transmembrane region" description="Helical" evidence="8">
    <location>
        <begin position="150"/>
        <end position="171"/>
    </location>
</feature>
<dbReference type="GO" id="GO:0005886">
    <property type="term" value="C:plasma membrane"/>
    <property type="evidence" value="ECO:0007669"/>
    <property type="project" value="UniProtKB-SubCell"/>
</dbReference>
<feature type="transmembrane region" description="Helical" evidence="8">
    <location>
        <begin position="331"/>
        <end position="350"/>
    </location>
</feature>
<feature type="domain" description="Major facilitator superfamily (MFS) profile" evidence="9">
    <location>
        <begin position="1"/>
        <end position="380"/>
    </location>
</feature>
<dbReference type="PANTHER" id="PTHR23502">
    <property type="entry name" value="MAJOR FACILITATOR SUPERFAMILY"/>
    <property type="match status" value="1"/>
</dbReference>
<keyword evidence="8" id="KW-0997">Cell inner membrane</keyword>
<accession>A0A1Q8SPL6</accession>
<organism evidence="10 11">
    <name type="scientific">Salinicola socius</name>
    <dbReference type="NCBI Taxonomy" id="404433"/>
    <lineage>
        <taxon>Bacteria</taxon>
        <taxon>Pseudomonadati</taxon>
        <taxon>Pseudomonadota</taxon>
        <taxon>Gammaproteobacteria</taxon>
        <taxon>Oceanospirillales</taxon>
        <taxon>Halomonadaceae</taxon>
        <taxon>Salinicola</taxon>
    </lineage>
</organism>
<protein>
    <recommendedName>
        <fullName evidence="8">Bcr/CflA family efflux transporter</fullName>
    </recommendedName>
</protein>
<dbReference type="EMBL" id="MSDO01000022">
    <property type="protein sequence ID" value="OLO03369.1"/>
    <property type="molecule type" value="Genomic_DNA"/>
</dbReference>
<comment type="similarity">
    <text evidence="2 8">Belongs to the major facilitator superfamily. Bcr/CmlA family.</text>
</comment>
<dbReference type="OrthoDB" id="9814303at2"/>
<feature type="transmembrane region" description="Helical" evidence="8">
    <location>
        <begin position="236"/>
        <end position="254"/>
    </location>
</feature>